<dbReference type="InterPro" id="IPR000742">
    <property type="entry name" value="EGF"/>
</dbReference>
<feature type="disulfide bond" evidence="27">
    <location>
        <begin position="328"/>
        <end position="337"/>
    </location>
</feature>
<feature type="domain" description="EGF-like" evidence="30">
    <location>
        <begin position="263"/>
        <end position="299"/>
    </location>
</feature>
<dbReference type="GO" id="GO:0009952">
    <property type="term" value="P:anterior/posterior pattern specification"/>
    <property type="evidence" value="ECO:0007669"/>
    <property type="project" value="UniProtKB-ARBA"/>
</dbReference>
<dbReference type="GO" id="GO:0040024">
    <property type="term" value="P:dauer larval development"/>
    <property type="evidence" value="ECO:0007669"/>
    <property type="project" value="UniProtKB-ARBA"/>
</dbReference>
<feature type="domain" description="EGF-like" evidence="30">
    <location>
        <begin position="185"/>
        <end position="221"/>
    </location>
</feature>
<feature type="disulfide bond" evidence="27">
    <location>
        <begin position="136"/>
        <end position="145"/>
    </location>
</feature>
<evidence type="ECO:0000256" key="6">
    <source>
        <dbReference type="ARBA" id="ARBA00022473"/>
    </source>
</evidence>
<feature type="disulfide bond" evidence="27">
    <location>
        <begin position="688"/>
        <end position="697"/>
    </location>
</feature>
<feature type="disulfide bond" evidence="27">
    <location>
        <begin position="649"/>
        <end position="658"/>
    </location>
</feature>
<dbReference type="SMART" id="SM00004">
    <property type="entry name" value="NL"/>
    <property type="match status" value="3"/>
</dbReference>
<dbReference type="PRINTS" id="PR01983">
    <property type="entry name" value="NOTCH"/>
</dbReference>
<dbReference type="InterPro" id="IPR018097">
    <property type="entry name" value="EGF_Ca-bd_CS"/>
</dbReference>
<dbReference type="GO" id="GO:0005737">
    <property type="term" value="C:cytoplasm"/>
    <property type="evidence" value="ECO:0007669"/>
    <property type="project" value="UniProtKB-SubCell"/>
</dbReference>
<dbReference type="SUPFAM" id="SSF57184">
    <property type="entry name" value="Growth factor receptor domain"/>
    <property type="match status" value="1"/>
</dbReference>
<dbReference type="FunFam" id="2.10.25.10:FF:000012">
    <property type="entry name" value="Delta-like protein"/>
    <property type="match status" value="1"/>
</dbReference>
<feature type="disulfide bond" evidence="27">
    <location>
        <begin position="289"/>
        <end position="298"/>
    </location>
</feature>
<protein>
    <submittedName>
        <fullName evidence="33">Neurogenic locus Notch protein</fullName>
    </submittedName>
</protein>
<keyword evidence="11 29" id="KW-0812">Transmembrane</keyword>
<dbReference type="InterPro" id="IPR002110">
    <property type="entry name" value="Ankyrin_rpt"/>
</dbReference>
<evidence type="ECO:0000256" key="13">
    <source>
        <dbReference type="ARBA" id="ARBA00022737"/>
    </source>
</evidence>
<evidence type="ECO:0000256" key="2">
    <source>
        <dbReference type="ARBA" id="ARBA00004251"/>
    </source>
</evidence>
<feature type="domain" description="EGF-like" evidence="30">
    <location>
        <begin position="621"/>
        <end position="659"/>
    </location>
</feature>
<dbReference type="GO" id="GO:0090575">
    <property type="term" value="C:RNA polymerase II transcription regulator complex"/>
    <property type="evidence" value="ECO:0007669"/>
    <property type="project" value="UniProtKB-ARBA"/>
</dbReference>
<feature type="disulfide bond" evidence="27">
    <location>
        <begin position="251"/>
        <end position="260"/>
    </location>
</feature>
<dbReference type="PROSITE" id="PS01187">
    <property type="entry name" value="EGF_CA"/>
    <property type="match status" value="3"/>
</dbReference>
<organism evidence="32 33">
    <name type="scientific">Syphacia muris</name>
    <dbReference type="NCBI Taxonomy" id="451379"/>
    <lineage>
        <taxon>Eukaryota</taxon>
        <taxon>Metazoa</taxon>
        <taxon>Ecdysozoa</taxon>
        <taxon>Nematoda</taxon>
        <taxon>Chromadorea</taxon>
        <taxon>Rhabditida</taxon>
        <taxon>Spirurina</taxon>
        <taxon>Oxyuridomorpha</taxon>
        <taxon>Oxyuroidea</taxon>
        <taxon>Oxyuridae</taxon>
        <taxon>Syphacia</taxon>
    </lineage>
</organism>
<dbReference type="FunFam" id="2.10.25.10:FF:000425">
    <property type="entry name" value="Eyes shut homolog"/>
    <property type="match status" value="1"/>
</dbReference>
<keyword evidence="10 27" id="KW-0245">EGF-like domain</keyword>
<evidence type="ECO:0000256" key="21">
    <source>
        <dbReference type="ARBA" id="ARBA00023157"/>
    </source>
</evidence>
<keyword evidence="18" id="KW-0805">Transcription regulation</keyword>
<feature type="disulfide bond" evidence="27">
    <location>
        <begin position="406"/>
        <end position="415"/>
    </location>
</feature>
<dbReference type="InterPro" id="IPR009030">
    <property type="entry name" value="Growth_fac_rcpt_cys_sf"/>
</dbReference>
<dbReference type="InterPro" id="IPR049883">
    <property type="entry name" value="NOTCH1_EGF-like"/>
</dbReference>
<dbReference type="GO" id="GO:0019904">
    <property type="term" value="F:protein domain specific binding"/>
    <property type="evidence" value="ECO:0007669"/>
    <property type="project" value="UniProtKB-ARBA"/>
</dbReference>
<keyword evidence="12" id="KW-0732">Signal</keyword>
<feature type="domain" description="EGF-like" evidence="30">
    <location>
        <begin position="223"/>
        <end position="261"/>
    </location>
</feature>
<feature type="disulfide bond" evidence="27">
    <location>
        <begin position="309"/>
        <end position="326"/>
    </location>
</feature>
<keyword evidence="25" id="KW-0539">Nucleus</keyword>
<feature type="disulfide bond" evidence="27">
    <location>
        <begin position="115"/>
        <end position="125"/>
    </location>
</feature>
<dbReference type="GO" id="GO:0048863">
    <property type="term" value="P:stem cell differentiation"/>
    <property type="evidence" value="ECO:0007669"/>
    <property type="project" value="UniProtKB-ARBA"/>
</dbReference>
<keyword evidence="6" id="KW-0217">Developmental protein</keyword>
<feature type="domain" description="EGF-like" evidence="30">
    <location>
        <begin position="148"/>
        <end position="184"/>
    </location>
</feature>
<dbReference type="GO" id="GO:0045597">
    <property type="term" value="P:positive regulation of cell differentiation"/>
    <property type="evidence" value="ECO:0007669"/>
    <property type="project" value="UniProtKB-ARBA"/>
</dbReference>
<dbReference type="PROSITE" id="PS00022">
    <property type="entry name" value="EGF_1"/>
    <property type="match status" value="18"/>
</dbReference>
<dbReference type="InterPro" id="IPR051355">
    <property type="entry name" value="Notch/Slit_guidance"/>
</dbReference>
<evidence type="ECO:0000256" key="19">
    <source>
        <dbReference type="ARBA" id="ARBA00023043"/>
    </source>
</evidence>
<evidence type="ECO:0000256" key="4">
    <source>
        <dbReference type="ARBA" id="ARBA00004613"/>
    </source>
</evidence>
<proteinExistence type="inferred from homology"/>
<dbReference type="GO" id="GO:0051241">
    <property type="term" value="P:negative regulation of multicellular organismal process"/>
    <property type="evidence" value="ECO:0007669"/>
    <property type="project" value="UniProtKB-ARBA"/>
</dbReference>
<dbReference type="PROSITE" id="PS50088">
    <property type="entry name" value="ANK_REPEAT"/>
    <property type="match status" value="4"/>
</dbReference>
<sequence length="1569" mass="172240">MNLDEVECEKTMLSLPNQLRFKLIQKTCIDIAVPFLMVIFSVESFTGHRCEQVIQPKRHICYDYKLCGPNGRCIPNSNDYRDFHCECNRGFEGSRCQNCSAGFTGENCEFETNECLRKPCARGRCIAKGNSYVCECPRGFKGKNCELSTDPCYGALCENGAKCIAADGTYFCHCQPGYTGRYCDYHISCPSDYCKNGGKCFTSVYGNSCICPRGFTGSQCERELDVCGYNSSICQNGGTCINRDNKYYCICVSGWEGKNCEINVDDCLDSLCAAGSKCIDRVASYICECPVGRTGTFCNLSDPCLANPCKEGSECLVNSETGEYQCKCQNGFTGQDCSLDIDECVTLNITCGNNGTCVNTRGSWHCECDEGFFGAFCATSVEQCSPNPCLNGGTCLDYRKKGECMCIPGFYGEYCEKKCPDGFVGKNCEIVKCNQSTCLNGGLCVNGICRCSPHFVGDHCQTAVSKACETKPCGSNEVCKLSANGIDYVCECKPGFYGVDCLEKITSCVLNPCQHGGKCVDKYDSYICLCQSGYSGKNCEINYDDCKSNPCLNGGTCIDGVNSFICHCPESLTGTYCERQITNPCFNNLCKNNATCYSTLDSKGYKCECMSGFIGEYCIQDVNECTASGSICKNGGTCKNTYGSYECICTVGFTGKFCEQRVTSCQQDSCMNGGNCVETYGDVIACNCPAGFTGVRCEKNIDDCANVKCQNGGTCYDQINDFGCHCRLGFSGRWCENNDDDCHTGLCLNNGTCVDGINSYYCECQKGYTGRNCQVKVDFEEYIRTDIIDKEACKRNMCEQKMGNGFCDKECNLYACNYDGGDCSAKIQPFQHCKSASFCAHNFHNNRCDQICNNEACLFDGYDCDSTYDRCYKKSFCAMVFGDGKCDPECNNSGCGWDGGDCNQKKSSRLNGDVILVLLVSPQVFVDRMGTFLLTLSQALRASVSLKVKDGKPQIFEWDSVKGVGEQVEIPKEYMAEISSSHIRTRRESNKMTGTMVVLLVDTLFCREDDHLNCFSDIASVASYLGAAAAKQLLPDLDMKLYSATAELTSESKVDRVPNTVFFLFVFAVAFVGVLVLMVQQNKKRRILSAPIWRPPLNDSGKSSSTDIDAFTIQSGFHYSEFGSAKRMRTDLHRSDVFIPEDTQSFLSHNLEKCHDDERQWSGLHEEAMLKMPVSTPVKPSLVNAKGKYGRTALMLVILNGNKDDDTVQGDIDTLLAAGGDIDLADDEETTPLMCAVKKARLPVVNYLLKKGANVNLADSRHRTVLHHAVAIDFPEMVHVLLGTDVNVNAYDINNQTALIYAAKFAFQSSVAEQLLQANADPSCTGDKSSIDYSGRTALHFAAQCNNLRVIQELINHGANKDAQDQQEQTPLFLAALEGKLSAVKLLISLGATKDICDQEERSPRDVAAEKNYHEIVAFLDSVCNQRTLPANFANNGVNLNGQLIRQKKSNKKPNTKLTKKIQNTVANGGLQTSVNPLTPPLSDGSNYSTTPSPNEIHASAPCVSSHPGLFDASLQTSSVMLSPQFESCKQAGWSPQENSTVLMFILFNLLFVYSWCLCRIKISAISDK</sequence>
<evidence type="ECO:0000256" key="3">
    <source>
        <dbReference type="ARBA" id="ARBA00004496"/>
    </source>
</evidence>
<evidence type="ECO:0000256" key="22">
    <source>
        <dbReference type="ARBA" id="ARBA00023159"/>
    </source>
</evidence>
<feature type="disulfide bond" evidence="27">
    <location>
        <begin position="87"/>
        <end position="96"/>
    </location>
</feature>
<dbReference type="InterPro" id="IPR002049">
    <property type="entry name" value="LE_dom"/>
</dbReference>
<keyword evidence="32" id="KW-1185">Reference proteome</keyword>
<keyword evidence="23" id="KW-0804">Transcription</keyword>
<dbReference type="InterPro" id="IPR010660">
    <property type="entry name" value="Notch_NOD_dom"/>
</dbReference>
<dbReference type="FunFam" id="2.10.25.10:FF:000472">
    <property type="entry name" value="Uncharacterized protein, isoform A"/>
    <property type="match status" value="1"/>
</dbReference>
<dbReference type="Pfam" id="PF07645">
    <property type="entry name" value="EGF_CA"/>
    <property type="match status" value="2"/>
</dbReference>
<feature type="domain" description="EGF-like" evidence="30">
    <location>
        <begin position="57"/>
        <end position="97"/>
    </location>
</feature>
<evidence type="ECO:0000256" key="25">
    <source>
        <dbReference type="ARBA" id="ARBA00023242"/>
    </source>
</evidence>
<feature type="domain" description="EGF-like" evidence="30">
    <location>
        <begin position="504"/>
        <end position="540"/>
    </location>
</feature>
<evidence type="ECO:0000256" key="1">
    <source>
        <dbReference type="ARBA" id="ARBA00004123"/>
    </source>
</evidence>
<feature type="domain" description="EGF-like" evidence="30">
    <location>
        <begin position="738"/>
        <end position="774"/>
    </location>
</feature>
<keyword evidence="9" id="KW-0964">Secreted</keyword>
<dbReference type="GO" id="GO:0001708">
    <property type="term" value="P:cell fate specification"/>
    <property type="evidence" value="ECO:0007669"/>
    <property type="project" value="UniProtKB-ARBA"/>
</dbReference>
<evidence type="ECO:0000256" key="18">
    <source>
        <dbReference type="ARBA" id="ARBA00023015"/>
    </source>
</evidence>
<dbReference type="InterPro" id="IPR035993">
    <property type="entry name" value="Notch-like_dom_sf"/>
</dbReference>
<dbReference type="FunFam" id="2.10.25.10:FF:000122">
    <property type="entry name" value="Protein crumbs homolog 2"/>
    <property type="match status" value="1"/>
</dbReference>
<dbReference type="GO" id="GO:0043235">
    <property type="term" value="C:receptor complex"/>
    <property type="evidence" value="ECO:0007669"/>
    <property type="project" value="TreeGrafter"/>
</dbReference>
<dbReference type="SMART" id="SM00181">
    <property type="entry name" value="EGF"/>
    <property type="match status" value="18"/>
</dbReference>
<evidence type="ECO:0000256" key="29">
    <source>
        <dbReference type="SAM" id="Phobius"/>
    </source>
</evidence>
<dbReference type="GO" id="GO:0022611">
    <property type="term" value="P:dormancy process"/>
    <property type="evidence" value="ECO:0007669"/>
    <property type="project" value="UniProtKB-ARBA"/>
</dbReference>
<dbReference type="SUPFAM" id="SSF90193">
    <property type="entry name" value="Notch domain"/>
    <property type="match status" value="3"/>
</dbReference>
<keyword evidence="20 29" id="KW-0472">Membrane</keyword>
<feature type="repeat" description="ANK" evidence="26">
    <location>
        <begin position="1334"/>
        <end position="1366"/>
    </location>
</feature>
<dbReference type="Pfam" id="PF00023">
    <property type="entry name" value="Ank"/>
    <property type="match status" value="1"/>
</dbReference>
<feature type="transmembrane region" description="Helical" evidence="29">
    <location>
        <begin position="1061"/>
        <end position="1079"/>
    </location>
</feature>
<feature type="domain" description="EGF-like" evidence="30">
    <location>
        <begin position="700"/>
        <end position="736"/>
    </location>
</feature>
<feature type="disulfide bond" evidence="27">
    <location>
        <begin position="609"/>
        <end position="618"/>
    </location>
</feature>
<dbReference type="PROSITE" id="PS01186">
    <property type="entry name" value="EGF_2"/>
    <property type="match status" value="13"/>
</dbReference>
<keyword evidence="8" id="KW-0963">Cytoplasm</keyword>
<dbReference type="Gene3D" id="3.30.70.3310">
    <property type="match status" value="1"/>
</dbReference>
<feature type="domain" description="LNR" evidence="31">
    <location>
        <begin position="871"/>
        <end position="907"/>
    </location>
</feature>
<keyword evidence="19 26" id="KW-0040">ANK repeat</keyword>
<keyword evidence="17 29" id="KW-1133">Transmembrane helix</keyword>
<dbReference type="SUPFAM" id="SSF48403">
    <property type="entry name" value="Ankyrin repeat"/>
    <property type="match status" value="1"/>
</dbReference>
<dbReference type="FunFam" id="3.30.300.320:FF:000001">
    <property type="entry name" value="Neurogenic locus notch 1"/>
    <property type="match status" value="1"/>
</dbReference>
<dbReference type="PROSITE" id="PS50258">
    <property type="entry name" value="LNR"/>
    <property type="match status" value="2"/>
</dbReference>
<keyword evidence="16" id="KW-0914">Notch signaling pathway</keyword>
<feature type="domain" description="EGF-like" evidence="30">
    <location>
        <begin position="542"/>
        <end position="578"/>
    </location>
</feature>
<dbReference type="SUPFAM" id="SSF57196">
    <property type="entry name" value="EGF/Laminin"/>
    <property type="match status" value="13"/>
</dbReference>
<feature type="domain" description="EGF-like" evidence="30">
    <location>
        <begin position="340"/>
        <end position="378"/>
    </location>
</feature>
<feature type="domain" description="EGF-like" evidence="30">
    <location>
        <begin position="111"/>
        <end position="146"/>
    </location>
</feature>
<keyword evidence="15" id="KW-0106">Calcium</keyword>
<feature type="disulfide bond" evidence="27">
    <location>
        <begin position="174"/>
        <end position="183"/>
    </location>
</feature>
<feature type="disulfide bond" evidence="27">
    <location>
        <begin position="590"/>
        <end position="607"/>
    </location>
</feature>
<dbReference type="Gene3D" id="2.10.25.10">
    <property type="entry name" value="Laminin"/>
    <property type="match status" value="17"/>
</dbReference>
<evidence type="ECO:0000256" key="11">
    <source>
        <dbReference type="ARBA" id="ARBA00022692"/>
    </source>
</evidence>
<evidence type="ECO:0000256" key="26">
    <source>
        <dbReference type="PROSITE-ProRule" id="PRU00023"/>
    </source>
</evidence>
<feature type="repeat" description="ANK" evidence="26">
    <location>
        <begin position="1367"/>
        <end position="1399"/>
    </location>
</feature>
<dbReference type="GO" id="GO:0009986">
    <property type="term" value="C:cell surface"/>
    <property type="evidence" value="ECO:0007669"/>
    <property type="project" value="TreeGrafter"/>
</dbReference>
<dbReference type="Pfam" id="PF06816">
    <property type="entry name" value="NOD"/>
    <property type="match status" value="1"/>
</dbReference>
<dbReference type="SMART" id="SM00248">
    <property type="entry name" value="ANK"/>
    <property type="match status" value="7"/>
</dbReference>
<dbReference type="PROSITE" id="PS01248">
    <property type="entry name" value="EGF_LAM_1"/>
    <property type="match status" value="1"/>
</dbReference>
<evidence type="ECO:0000256" key="24">
    <source>
        <dbReference type="ARBA" id="ARBA00023180"/>
    </source>
</evidence>
<dbReference type="Pfam" id="PF00066">
    <property type="entry name" value="Notch"/>
    <property type="match status" value="3"/>
</dbReference>
<dbReference type="GO" id="GO:0007219">
    <property type="term" value="P:Notch signaling pathway"/>
    <property type="evidence" value="ECO:0007669"/>
    <property type="project" value="UniProtKB-KW"/>
</dbReference>
<dbReference type="InterPro" id="IPR000800">
    <property type="entry name" value="Notch_dom"/>
</dbReference>
<feature type="disulfide bond" evidence="27">
    <location>
        <begin position="764"/>
        <end position="773"/>
    </location>
</feature>
<dbReference type="InterPro" id="IPR001881">
    <property type="entry name" value="EGF-like_Ca-bd_dom"/>
</dbReference>
<dbReference type="InterPro" id="IPR000152">
    <property type="entry name" value="EGF-type_Asp/Asn_hydroxyl_site"/>
</dbReference>
<dbReference type="FunFam" id="2.10.25.10:FF:000004">
    <property type="entry name" value="Neurogenic locus notch 1"/>
    <property type="match status" value="1"/>
</dbReference>
<dbReference type="GO" id="GO:0035282">
    <property type="term" value="P:segmentation"/>
    <property type="evidence" value="ECO:0007669"/>
    <property type="project" value="UniProtKB-ARBA"/>
</dbReference>
<evidence type="ECO:0000256" key="23">
    <source>
        <dbReference type="ARBA" id="ARBA00023163"/>
    </source>
</evidence>
<evidence type="ECO:0000313" key="32">
    <source>
        <dbReference type="Proteomes" id="UP000046393"/>
    </source>
</evidence>
<dbReference type="GO" id="GO:0051240">
    <property type="term" value="P:positive regulation of multicellular organismal process"/>
    <property type="evidence" value="ECO:0007669"/>
    <property type="project" value="UniProtKB-ARBA"/>
</dbReference>
<evidence type="ECO:0000256" key="20">
    <source>
        <dbReference type="ARBA" id="ARBA00023136"/>
    </source>
</evidence>
<feature type="domain" description="EGF-like" evidence="30">
    <location>
        <begin position="581"/>
        <end position="619"/>
    </location>
</feature>
<dbReference type="CDD" id="cd00054">
    <property type="entry name" value="EGF_CA"/>
    <property type="match status" value="11"/>
</dbReference>
<feature type="disulfide bond" evidence="27">
    <location>
        <begin position="492"/>
        <end position="501"/>
    </location>
</feature>
<dbReference type="Pfam" id="PF12796">
    <property type="entry name" value="Ank_2"/>
    <property type="match status" value="2"/>
</dbReference>
<dbReference type="SMART" id="SM00179">
    <property type="entry name" value="EGF_CA"/>
    <property type="match status" value="13"/>
</dbReference>
<keyword evidence="24" id="KW-0325">Glycoprotein</keyword>
<dbReference type="GO" id="GO:0061629">
    <property type="term" value="F:RNA polymerase II-specific DNA-binding transcription factor binding"/>
    <property type="evidence" value="ECO:0007669"/>
    <property type="project" value="UniProtKB-ARBA"/>
</dbReference>
<feature type="domain" description="LNR" evidence="31">
    <location>
        <begin position="793"/>
        <end position="833"/>
    </location>
</feature>
<dbReference type="PANTHER" id="PTHR45836:SF13">
    <property type="entry name" value="PROTEIN CRUMBS"/>
    <property type="match status" value="1"/>
</dbReference>
<evidence type="ECO:0000256" key="17">
    <source>
        <dbReference type="ARBA" id="ARBA00022989"/>
    </source>
</evidence>
<evidence type="ECO:0000256" key="14">
    <source>
        <dbReference type="ARBA" id="ARBA00022782"/>
    </source>
</evidence>
<dbReference type="PROSITE" id="PS50026">
    <property type="entry name" value="EGF_3"/>
    <property type="match status" value="18"/>
</dbReference>
<dbReference type="Proteomes" id="UP000046393">
    <property type="component" value="Unplaced"/>
</dbReference>
<dbReference type="PROSITE" id="PS50297">
    <property type="entry name" value="ANK_REP_REGION"/>
    <property type="match status" value="3"/>
</dbReference>
<feature type="disulfide bond" evidence="27">
    <location>
        <begin position="568"/>
        <end position="577"/>
    </location>
</feature>
<feature type="domain" description="EGF-like" evidence="30">
    <location>
        <begin position="429"/>
        <end position="461"/>
    </location>
</feature>
<keyword evidence="13" id="KW-0677">Repeat</keyword>
<feature type="region of interest" description="Disordered" evidence="28">
    <location>
        <begin position="1473"/>
        <end position="1492"/>
    </location>
</feature>
<dbReference type="FunFam" id="2.10.25.10:FF:000125">
    <property type="entry name" value="Neurogenic locus notch protein-like"/>
    <property type="match status" value="1"/>
</dbReference>
<dbReference type="WBParaSite" id="SMUV_0000309001-mRNA-1">
    <property type="protein sequence ID" value="SMUV_0000309001-mRNA-1"/>
    <property type="gene ID" value="SMUV_0000309001"/>
</dbReference>
<dbReference type="Pfam" id="PF07684">
    <property type="entry name" value="NODP"/>
    <property type="match status" value="1"/>
</dbReference>
<evidence type="ECO:0000256" key="5">
    <source>
        <dbReference type="ARBA" id="ARBA00005847"/>
    </source>
</evidence>
<feature type="domain" description="EGF-like" evidence="30">
    <location>
        <begin position="380"/>
        <end position="416"/>
    </location>
</feature>
<evidence type="ECO:0000256" key="8">
    <source>
        <dbReference type="ARBA" id="ARBA00022490"/>
    </source>
</evidence>
<dbReference type="PRINTS" id="PR01452">
    <property type="entry name" value="LNOTCHREPEAT"/>
</dbReference>
<comment type="caution">
    <text evidence="27">Lacks conserved residue(s) required for the propagation of feature annotation.</text>
</comment>
<keyword evidence="14" id="KW-0221">Differentiation</keyword>
<evidence type="ECO:0000256" key="9">
    <source>
        <dbReference type="ARBA" id="ARBA00022525"/>
    </source>
</evidence>
<feature type="disulfide bond" evidence="27">
    <location>
        <begin position="451"/>
        <end position="460"/>
    </location>
</feature>
<reference evidence="33" key="1">
    <citation type="submission" date="2016-04" db="UniProtKB">
        <authorList>
            <consortium name="WormBaseParasite"/>
        </authorList>
    </citation>
    <scope>IDENTIFICATION</scope>
</reference>
<feature type="domain" description="EGF-like" evidence="30">
    <location>
        <begin position="661"/>
        <end position="698"/>
    </location>
</feature>
<dbReference type="STRING" id="451379.A0A0N5AFN0"/>
<evidence type="ECO:0000256" key="7">
    <source>
        <dbReference type="ARBA" id="ARBA00022475"/>
    </source>
</evidence>
<evidence type="ECO:0000259" key="31">
    <source>
        <dbReference type="PROSITE" id="PS50258"/>
    </source>
</evidence>
<dbReference type="InterPro" id="IPR036770">
    <property type="entry name" value="Ankyrin_rpt-contain_sf"/>
</dbReference>
<dbReference type="GO" id="GO:0007411">
    <property type="term" value="P:axon guidance"/>
    <property type="evidence" value="ECO:0007669"/>
    <property type="project" value="TreeGrafter"/>
</dbReference>
<feature type="disulfide bond" evidence="27">
    <location>
        <begin position="726"/>
        <end position="735"/>
    </location>
</feature>
<dbReference type="Pfam" id="PF00008">
    <property type="entry name" value="EGF"/>
    <property type="match status" value="7"/>
</dbReference>
<evidence type="ECO:0000256" key="27">
    <source>
        <dbReference type="PROSITE-ProRule" id="PRU00076"/>
    </source>
</evidence>
<name>A0A0N5AFN0_9BILA</name>
<evidence type="ECO:0000256" key="10">
    <source>
        <dbReference type="ARBA" id="ARBA00022536"/>
    </source>
</evidence>
<evidence type="ECO:0000313" key="33">
    <source>
        <dbReference type="WBParaSite" id="SMUV_0000309001-mRNA-1"/>
    </source>
</evidence>
<comment type="similarity">
    <text evidence="5">Belongs to the NOTCH family.</text>
</comment>
<feature type="disulfide bond" evidence="27">
    <location>
        <begin position="211"/>
        <end position="220"/>
    </location>
</feature>
<feature type="disulfide bond" evidence="27">
    <location>
        <begin position="473"/>
        <end position="490"/>
    </location>
</feature>
<evidence type="ECO:0000256" key="16">
    <source>
        <dbReference type="ARBA" id="ARBA00022976"/>
    </source>
</evidence>
<feature type="domain" description="EGF-like" evidence="30">
    <location>
        <begin position="464"/>
        <end position="502"/>
    </location>
</feature>
<evidence type="ECO:0000256" key="28">
    <source>
        <dbReference type="SAM" id="MobiDB-lite"/>
    </source>
</evidence>
<dbReference type="GO" id="GO:0005886">
    <property type="term" value="C:plasma membrane"/>
    <property type="evidence" value="ECO:0007669"/>
    <property type="project" value="UniProtKB-SubCell"/>
</dbReference>
<feature type="repeat" description="ANK" evidence="26">
    <location>
        <begin position="1189"/>
        <end position="1227"/>
    </location>
</feature>
<dbReference type="InterPro" id="IPR011656">
    <property type="entry name" value="Notch_NODP_dom"/>
</dbReference>
<dbReference type="FunFam" id="2.10.25.10:FF:000143">
    <property type="entry name" value="Protein crumbs 1"/>
    <property type="match status" value="1"/>
</dbReference>
<dbReference type="SMART" id="SM01339">
    <property type="entry name" value="NODP"/>
    <property type="match status" value="1"/>
</dbReference>
<dbReference type="PROSITE" id="PS00010">
    <property type="entry name" value="ASX_HYDROXYL"/>
    <property type="match status" value="7"/>
</dbReference>
<dbReference type="GO" id="GO:0048646">
    <property type="term" value="P:anatomical structure formation involved in morphogenesis"/>
    <property type="evidence" value="ECO:0007669"/>
    <property type="project" value="UniProtKB-ARBA"/>
</dbReference>
<dbReference type="GO" id="GO:0003008">
    <property type="term" value="P:system process"/>
    <property type="evidence" value="ECO:0007669"/>
    <property type="project" value="UniProtKB-ARBA"/>
</dbReference>
<feature type="disulfide bond" evidence="27">
    <location>
        <begin position="368"/>
        <end position="377"/>
    </location>
</feature>
<feature type="domain" description="EGF-like" evidence="30">
    <location>
        <begin position="300"/>
        <end position="338"/>
    </location>
</feature>
<keyword evidence="21 27" id="KW-1015">Disulfide bond</keyword>
<dbReference type="Gene3D" id="4.10.470.20">
    <property type="match status" value="2"/>
</dbReference>
<dbReference type="PANTHER" id="PTHR45836">
    <property type="entry name" value="SLIT HOMOLOG"/>
    <property type="match status" value="1"/>
</dbReference>
<keyword evidence="22" id="KW-0010">Activator</keyword>
<accession>A0A0N5AFN0</accession>
<dbReference type="PRINTS" id="PR00010">
    <property type="entry name" value="EGFBLOOD"/>
</dbReference>
<dbReference type="GO" id="GO:0030097">
    <property type="term" value="P:hemopoiesis"/>
    <property type="evidence" value="ECO:0007669"/>
    <property type="project" value="UniProtKB-ARBA"/>
</dbReference>
<feature type="disulfide bond" evidence="27">
    <location>
        <begin position="530"/>
        <end position="539"/>
    </location>
</feature>
<feature type="repeat" description="ANK" evidence="26">
    <location>
        <begin position="1228"/>
        <end position="1260"/>
    </location>
</feature>
<dbReference type="InterPro" id="IPR013032">
    <property type="entry name" value="EGF-like_CS"/>
</dbReference>
<comment type="subcellular location">
    <subcellularLocation>
        <location evidence="2">Cell membrane</location>
        <topology evidence="2">Single-pass type I membrane protein</topology>
    </subcellularLocation>
    <subcellularLocation>
        <location evidence="3">Cytoplasm</location>
    </subcellularLocation>
    <subcellularLocation>
        <location evidence="1">Nucleus</location>
    </subcellularLocation>
    <subcellularLocation>
        <location evidence="4">Secreted</location>
    </subcellularLocation>
</comment>
<dbReference type="GO" id="GO:0005576">
    <property type="term" value="C:extracellular region"/>
    <property type="evidence" value="ECO:0007669"/>
    <property type="project" value="UniProtKB-SubCell"/>
</dbReference>
<evidence type="ECO:0000259" key="30">
    <source>
        <dbReference type="PROSITE" id="PS50026"/>
    </source>
</evidence>
<dbReference type="Gene3D" id="1.25.40.20">
    <property type="entry name" value="Ankyrin repeat-containing domain"/>
    <property type="match status" value="1"/>
</dbReference>
<evidence type="ECO:0000256" key="15">
    <source>
        <dbReference type="ARBA" id="ARBA00022837"/>
    </source>
</evidence>
<dbReference type="FunFam" id="2.10.25.10:FF:000699">
    <property type="entry name" value="Uncharacterized protein, isoform C"/>
    <property type="match status" value="1"/>
</dbReference>
<keyword evidence="7" id="KW-1003">Cell membrane</keyword>
<dbReference type="Pfam" id="PF12661">
    <property type="entry name" value="hEGF"/>
    <property type="match status" value="6"/>
</dbReference>
<evidence type="ECO:0000256" key="12">
    <source>
        <dbReference type="ARBA" id="ARBA00022729"/>
    </source>
</evidence>
<dbReference type="GO" id="GO:0005509">
    <property type="term" value="F:calcium ion binding"/>
    <property type="evidence" value="ECO:0007669"/>
    <property type="project" value="InterPro"/>
</dbReference>